<reference evidence="1 2" key="1">
    <citation type="submission" date="2019-08" db="EMBL/GenBank/DDBJ databases">
        <title>Whole genome of Aphis craccivora.</title>
        <authorList>
            <person name="Voronova N.V."/>
            <person name="Shulinski R.S."/>
            <person name="Bandarenka Y.V."/>
            <person name="Zhorov D.G."/>
            <person name="Warner D."/>
        </authorList>
    </citation>
    <scope>NUCLEOTIDE SEQUENCE [LARGE SCALE GENOMIC DNA]</scope>
    <source>
        <strain evidence="1">180601</strain>
        <tissue evidence="1">Whole Body</tissue>
    </source>
</reference>
<comment type="caution">
    <text evidence="1">The sequence shown here is derived from an EMBL/GenBank/DDBJ whole genome shotgun (WGS) entry which is preliminary data.</text>
</comment>
<name>A0A6G0ZIS9_APHCR</name>
<proteinExistence type="predicted"/>
<organism evidence="1 2">
    <name type="scientific">Aphis craccivora</name>
    <name type="common">Cowpea aphid</name>
    <dbReference type="NCBI Taxonomy" id="307492"/>
    <lineage>
        <taxon>Eukaryota</taxon>
        <taxon>Metazoa</taxon>
        <taxon>Ecdysozoa</taxon>
        <taxon>Arthropoda</taxon>
        <taxon>Hexapoda</taxon>
        <taxon>Insecta</taxon>
        <taxon>Pterygota</taxon>
        <taxon>Neoptera</taxon>
        <taxon>Paraneoptera</taxon>
        <taxon>Hemiptera</taxon>
        <taxon>Sternorrhyncha</taxon>
        <taxon>Aphidomorpha</taxon>
        <taxon>Aphidoidea</taxon>
        <taxon>Aphididae</taxon>
        <taxon>Aphidini</taxon>
        <taxon>Aphis</taxon>
        <taxon>Aphis</taxon>
    </lineage>
</organism>
<dbReference type="Proteomes" id="UP000478052">
    <property type="component" value="Unassembled WGS sequence"/>
</dbReference>
<sequence length="109" mass="11945">MEDIMNGVAILLYEAQRRRVENGILLTLCVVGLSEFVCVCVSRARVCVFFSSTFLHIPTPYVVRAVRAVVVVVVVDDAAAADNEAEGVSNSWKVSAVSLSEKKKRNETK</sequence>
<accession>A0A6G0ZIS9</accession>
<dbReference type="EMBL" id="VUJU01000374">
    <property type="protein sequence ID" value="KAF0770876.1"/>
    <property type="molecule type" value="Genomic_DNA"/>
</dbReference>
<dbReference type="AlphaFoldDB" id="A0A6G0ZIS9"/>
<gene>
    <name evidence="1" type="ORF">FWK35_00016638</name>
</gene>
<evidence type="ECO:0000313" key="1">
    <source>
        <dbReference type="EMBL" id="KAF0770876.1"/>
    </source>
</evidence>
<protein>
    <submittedName>
        <fullName evidence="1">Uncharacterized protein</fullName>
    </submittedName>
</protein>
<keyword evidence="2" id="KW-1185">Reference proteome</keyword>
<evidence type="ECO:0000313" key="2">
    <source>
        <dbReference type="Proteomes" id="UP000478052"/>
    </source>
</evidence>